<keyword evidence="1" id="KW-1133">Transmembrane helix</keyword>
<accession>A0ABS9YIC0</accession>
<feature type="transmembrane region" description="Helical" evidence="1">
    <location>
        <begin position="6"/>
        <end position="29"/>
    </location>
</feature>
<dbReference type="RefSeq" id="WP_242774079.1">
    <property type="nucleotide sequence ID" value="NZ_JALDAY010000013.1"/>
</dbReference>
<name>A0ABS9YIC0_9ACTN</name>
<keyword evidence="3" id="KW-1185">Reference proteome</keyword>
<reference evidence="2" key="1">
    <citation type="submission" date="2022-03" db="EMBL/GenBank/DDBJ databases">
        <title>Streptomyces 7R015 and 7R016 isolated from Barleria lupulina in Thailand.</title>
        <authorList>
            <person name="Kanchanasin P."/>
            <person name="Phongsopitanun W."/>
            <person name="Tanasupawat S."/>
        </authorList>
    </citation>
    <scope>NUCLEOTIDE SEQUENCE</scope>
    <source>
        <strain evidence="2">7R015</strain>
    </source>
</reference>
<keyword evidence="1" id="KW-0472">Membrane</keyword>
<sequence length="173" mass="19079">MQTETLVGLISGLGGAVIGSMGALGGAWLQQRSQAKNSKRERDEQRALSSGEVALNELLRLNQLTDAVVRGTAEENWKEQAAELVRHAEIAIRVIPNSFDLRETMAHYFFAMQHYHFVGNSGALATMTLRTASAEGFNALAAFLRGDELPKHSETFLAMERRIQVAYMRDLAS</sequence>
<organism evidence="2 3">
    <name type="scientific">Streptomyces cylindrosporus</name>
    <dbReference type="NCBI Taxonomy" id="2927583"/>
    <lineage>
        <taxon>Bacteria</taxon>
        <taxon>Bacillati</taxon>
        <taxon>Actinomycetota</taxon>
        <taxon>Actinomycetes</taxon>
        <taxon>Kitasatosporales</taxon>
        <taxon>Streptomycetaceae</taxon>
        <taxon>Streptomyces</taxon>
    </lineage>
</organism>
<evidence type="ECO:0008006" key="4">
    <source>
        <dbReference type="Google" id="ProtNLM"/>
    </source>
</evidence>
<evidence type="ECO:0000313" key="2">
    <source>
        <dbReference type="EMBL" id="MCI3276978.1"/>
    </source>
</evidence>
<dbReference type="EMBL" id="JALDAY010000013">
    <property type="protein sequence ID" value="MCI3276978.1"/>
    <property type="molecule type" value="Genomic_DNA"/>
</dbReference>
<evidence type="ECO:0000313" key="3">
    <source>
        <dbReference type="Proteomes" id="UP001165269"/>
    </source>
</evidence>
<proteinExistence type="predicted"/>
<gene>
    <name evidence="2" type="ORF">MQP27_38535</name>
</gene>
<evidence type="ECO:0000256" key="1">
    <source>
        <dbReference type="SAM" id="Phobius"/>
    </source>
</evidence>
<comment type="caution">
    <text evidence="2">The sequence shown here is derived from an EMBL/GenBank/DDBJ whole genome shotgun (WGS) entry which is preliminary data.</text>
</comment>
<dbReference type="Proteomes" id="UP001165269">
    <property type="component" value="Unassembled WGS sequence"/>
</dbReference>
<protein>
    <recommendedName>
        <fullName evidence="4">DUF4760 domain-containing protein</fullName>
    </recommendedName>
</protein>
<keyword evidence="1" id="KW-0812">Transmembrane</keyword>